<evidence type="ECO:0000313" key="2">
    <source>
        <dbReference type="Proteomes" id="UP000578036"/>
    </source>
</evidence>
<dbReference type="AlphaFoldDB" id="A0A7W4VE76"/>
<dbReference type="GO" id="GO:0019441">
    <property type="term" value="P:L-tryptophan catabolic process to kynurenine"/>
    <property type="evidence" value="ECO:0007669"/>
    <property type="project" value="InterPro"/>
</dbReference>
<evidence type="ECO:0008006" key="3">
    <source>
        <dbReference type="Google" id="ProtNLM"/>
    </source>
</evidence>
<dbReference type="Proteomes" id="UP000578036">
    <property type="component" value="Unassembled WGS sequence"/>
</dbReference>
<protein>
    <recommendedName>
        <fullName evidence="3">Cyclase</fullName>
    </recommendedName>
</protein>
<evidence type="ECO:0000313" key="1">
    <source>
        <dbReference type="EMBL" id="MBB3009952.1"/>
    </source>
</evidence>
<comment type="caution">
    <text evidence="1">The sequence shown here is derived from an EMBL/GenBank/DDBJ whole genome shotgun (WGS) entry which is preliminary data.</text>
</comment>
<name>A0A7W4VE76_9BURK</name>
<dbReference type="EMBL" id="JACHWF010000006">
    <property type="protein sequence ID" value="MBB3009952.1"/>
    <property type="molecule type" value="Genomic_DNA"/>
</dbReference>
<dbReference type="Gene3D" id="3.50.30.50">
    <property type="entry name" value="Putative cyclase"/>
    <property type="match status" value="1"/>
</dbReference>
<organism evidence="1 2">
    <name type="scientific">Cupriavidus alkaliphilus</name>
    <dbReference type="NCBI Taxonomy" id="942866"/>
    <lineage>
        <taxon>Bacteria</taxon>
        <taxon>Pseudomonadati</taxon>
        <taxon>Pseudomonadota</taxon>
        <taxon>Betaproteobacteria</taxon>
        <taxon>Burkholderiales</taxon>
        <taxon>Burkholderiaceae</taxon>
        <taxon>Cupriavidus</taxon>
    </lineage>
</organism>
<dbReference type="SUPFAM" id="SSF102198">
    <property type="entry name" value="Putative cyclase"/>
    <property type="match status" value="1"/>
</dbReference>
<reference evidence="1 2" key="1">
    <citation type="submission" date="2020-08" db="EMBL/GenBank/DDBJ databases">
        <title>Genomic Encyclopedia of Type Strains, Phase IV (KMG-V): Genome sequencing to study the core and pangenomes of soil and plant-associated prokaryotes.</title>
        <authorList>
            <person name="Whitman W."/>
        </authorList>
    </citation>
    <scope>NUCLEOTIDE SEQUENCE [LARGE SCALE GENOMIC DNA]</scope>
    <source>
        <strain evidence="1 2">SLV-2362</strain>
    </source>
</reference>
<dbReference type="InterPro" id="IPR037175">
    <property type="entry name" value="KFase_sf"/>
</dbReference>
<dbReference type="PANTHER" id="PTHR34861">
    <property type="match status" value="1"/>
</dbReference>
<dbReference type="InterPro" id="IPR007325">
    <property type="entry name" value="KFase/CYL"/>
</dbReference>
<dbReference type="RefSeq" id="WP_260154492.1">
    <property type="nucleotide sequence ID" value="NZ_JACHWF010000006.1"/>
</dbReference>
<accession>A0A7W4VE76</accession>
<dbReference type="PANTHER" id="PTHR34861:SF11">
    <property type="entry name" value="CYCLASE"/>
    <property type="match status" value="1"/>
</dbReference>
<dbReference type="GO" id="GO:0004061">
    <property type="term" value="F:arylformamidase activity"/>
    <property type="evidence" value="ECO:0007669"/>
    <property type="project" value="InterPro"/>
</dbReference>
<gene>
    <name evidence="1" type="ORF">FHX61_004628</name>
</gene>
<dbReference type="Pfam" id="PF04199">
    <property type="entry name" value="Cyclase"/>
    <property type="match status" value="1"/>
</dbReference>
<proteinExistence type="predicted"/>
<keyword evidence="2" id="KW-1185">Reference proteome</keyword>
<sequence>MSTKERKLGKRWVHRPEGSNWGEFGDSDKIGRLNLLTPDKVKQGLAEAREGITFCLSLPLDFPGGTVGNPRRHPPRLFGAVHGGQCFHNHVRRSPDGRIRSVVCDDAVLLSTQYSTQWDSLAHVGTEFDADGDGVAEIVYYNGWRGGVDVVTPLPRLGAQDWEQFEGVTAGPLGIDTMAATCVQGRGVMVDLFRHFGREHQRVGYDALMRILDEDGVCVESGDMLCLWTGFDEILLEMNKQPDPWRMHNSCAGLDGADARLLQWITDSGVVALISDNRAVEILPPVPGAPSTLHEHCLFKLGVPLGEQWLLSPLNRWLREHNRSRFLLTAPPLRLPGAAGSPVTPVATV</sequence>